<feature type="region of interest" description="Disordered" evidence="1">
    <location>
        <begin position="1"/>
        <end position="40"/>
    </location>
</feature>
<evidence type="ECO:0000256" key="1">
    <source>
        <dbReference type="SAM" id="MobiDB-lite"/>
    </source>
</evidence>
<evidence type="ECO:0000313" key="2">
    <source>
        <dbReference type="EMBL" id="KAK8232051.1"/>
    </source>
</evidence>
<evidence type="ECO:0000313" key="3">
    <source>
        <dbReference type="Proteomes" id="UP001492380"/>
    </source>
</evidence>
<dbReference type="Proteomes" id="UP001492380">
    <property type="component" value="Unassembled WGS sequence"/>
</dbReference>
<comment type="caution">
    <text evidence="2">The sequence shown here is derived from an EMBL/GenBank/DDBJ whole genome shotgun (WGS) entry which is preliminary data.</text>
</comment>
<keyword evidence="3" id="KW-1185">Reference proteome</keyword>
<name>A0ABR1YLB0_9PEZI</name>
<accession>A0ABR1YLB0</accession>
<dbReference type="EMBL" id="JBBWRZ010000007">
    <property type="protein sequence ID" value="KAK8232051.1"/>
    <property type="molecule type" value="Genomic_DNA"/>
</dbReference>
<protein>
    <submittedName>
        <fullName evidence="2">Uncharacterized protein</fullName>
    </submittedName>
</protein>
<gene>
    <name evidence="2" type="ORF">HDK90DRAFT_534874</name>
</gene>
<sequence>MPPLSGPPVDKGPTKLQHGDSMATNNACDGLPENMPGDNMDELIDISPIHTSERKLSNPVLLNEEELEIIESFIANAALDVGPTRKRMTSAASTLYSAAVSESEPLDPQEIVEEGGDSDLDEHVRWVEAELEKLHNNAVSLQGRLRALKMNHKNDMIRFGIELGHWKLQEEEEVAEHAVGTKEDAKMASCTFYKDAFHSFRDHRNQTSTLIDTMPTGSIDTTEIGTQDLDVEDLDLEGLDEQEAIDVIDRHLEGKVRLIQAKLAALASGFTAHRNQDD</sequence>
<proteinExistence type="predicted"/>
<reference evidence="2 3" key="1">
    <citation type="submission" date="2024-04" db="EMBL/GenBank/DDBJ databases">
        <title>Phyllosticta paracitricarpa is synonymous to the EU quarantine fungus P. citricarpa based on phylogenomic analyses.</title>
        <authorList>
            <consortium name="Lawrence Berkeley National Laboratory"/>
            <person name="Van Ingen-Buijs V.A."/>
            <person name="Van Westerhoven A.C."/>
            <person name="Haridas S."/>
            <person name="Skiadas P."/>
            <person name="Martin F."/>
            <person name="Groenewald J.Z."/>
            <person name="Crous P.W."/>
            <person name="Seidl M.F."/>
        </authorList>
    </citation>
    <scope>NUCLEOTIDE SEQUENCE [LARGE SCALE GENOMIC DNA]</scope>
    <source>
        <strain evidence="2 3">CBS 123374</strain>
    </source>
</reference>
<organism evidence="2 3">
    <name type="scientific">Phyllosticta capitalensis</name>
    <dbReference type="NCBI Taxonomy" id="121624"/>
    <lineage>
        <taxon>Eukaryota</taxon>
        <taxon>Fungi</taxon>
        <taxon>Dikarya</taxon>
        <taxon>Ascomycota</taxon>
        <taxon>Pezizomycotina</taxon>
        <taxon>Dothideomycetes</taxon>
        <taxon>Dothideomycetes incertae sedis</taxon>
        <taxon>Botryosphaeriales</taxon>
        <taxon>Phyllostictaceae</taxon>
        <taxon>Phyllosticta</taxon>
    </lineage>
</organism>